<name>A0A160TIC3_9ZZZZ</name>
<accession>A0A160TIC3</accession>
<gene>
    <name evidence="1" type="ORF">MGWOODY_Smn724</name>
</gene>
<organism evidence="1">
    <name type="scientific">hydrothermal vent metagenome</name>
    <dbReference type="NCBI Taxonomy" id="652676"/>
    <lineage>
        <taxon>unclassified sequences</taxon>
        <taxon>metagenomes</taxon>
        <taxon>ecological metagenomes</taxon>
    </lineage>
</organism>
<dbReference type="EMBL" id="CZQE01000094">
    <property type="protein sequence ID" value="CUS43888.1"/>
    <property type="molecule type" value="Genomic_DNA"/>
</dbReference>
<sequence length="135" mass="14433">MMHMPIAGAVAPPVLPEAMVMQAARLWREARNAGDPVQPVLYALFASHGYDMLAPTFDSVMTLCESRFDRSLCTGCPLAPSADERLLCRLLAFPEDLSRIAPCRNPGSGGIEAALGCALVSARIMAMAAMEGRPQ</sequence>
<reference evidence="1" key="1">
    <citation type="submission" date="2015-10" db="EMBL/GenBank/DDBJ databases">
        <authorList>
            <person name="Gilbert D.G."/>
        </authorList>
    </citation>
    <scope>NUCLEOTIDE SEQUENCE</scope>
</reference>
<proteinExistence type="predicted"/>
<protein>
    <submittedName>
        <fullName evidence="1">Uncharacterized protein</fullName>
    </submittedName>
</protein>
<dbReference type="AlphaFoldDB" id="A0A160TIC3"/>
<evidence type="ECO:0000313" key="1">
    <source>
        <dbReference type="EMBL" id="CUS43888.1"/>
    </source>
</evidence>